<name>A0A3M7TRX5_9BACI</name>
<dbReference type="AlphaFoldDB" id="A0A3M7TRX5"/>
<dbReference type="EMBL" id="RHIB01000002">
    <property type="protein sequence ID" value="RNA67472.1"/>
    <property type="molecule type" value="Genomic_DNA"/>
</dbReference>
<dbReference type="InterPro" id="IPR025072">
    <property type="entry name" value="Fur_reg_FbpA"/>
</dbReference>
<sequence length="62" mass="6960">MRFIQGGVTLASVEKDHIISECLALGIYKFTDGRQLYEVAVDELIDLLSEYGITKFHSPRAT</sequence>
<dbReference type="OrthoDB" id="2990660at2"/>
<dbReference type="Proteomes" id="UP000278746">
    <property type="component" value="Unassembled WGS sequence"/>
</dbReference>
<evidence type="ECO:0000313" key="1">
    <source>
        <dbReference type="EMBL" id="RNA67472.1"/>
    </source>
</evidence>
<evidence type="ECO:0000313" key="2">
    <source>
        <dbReference type="Proteomes" id="UP000278746"/>
    </source>
</evidence>
<reference evidence="1 2" key="1">
    <citation type="submission" date="2018-10" db="EMBL/GenBank/DDBJ databases">
        <title>Bacillus Keqinensis sp. nov., a moderately halophilic bacterium isolated from a saline-alkaline lake.</title>
        <authorList>
            <person name="Wang H."/>
        </authorList>
    </citation>
    <scope>NUCLEOTIDE SEQUENCE [LARGE SCALE GENOMIC DNA]</scope>
    <source>
        <strain evidence="1 2">KQ-3</strain>
    </source>
</reference>
<accession>A0A3M7TRX5</accession>
<proteinExistence type="predicted"/>
<organism evidence="1 2">
    <name type="scientific">Alteribacter keqinensis</name>
    <dbReference type="NCBI Taxonomy" id="2483800"/>
    <lineage>
        <taxon>Bacteria</taxon>
        <taxon>Bacillati</taxon>
        <taxon>Bacillota</taxon>
        <taxon>Bacilli</taxon>
        <taxon>Bacillales</taxon>
        <taxon>Bacillaceae</taxon>
        <taxon>Alteribacter</taxon>
    </lineage>
</organism>
<keyword evidence="2" id="KW-1185">Reference proteome</keyword>
<protein>
    <submittedName>
        <fullName evidence="1">Fur-regulated basic protein FbpA</fullName>
    </submittedName>
</protein>
<dbReference type="Pfam" id="PF13076">
    <property type="entry name" value="Fur_reg_FbpA"/>
    <property type="match status" value="1"/>
</dbReference>
<comment type="caution">
    <text evidence="1">The sequence shown here is derived from an EMBL/GenBank/DDBJ whole genome shotgun (WGS) entry which is preliminary data.</text>
</comment>
<gene>
    <name evidence="1" type="primary">fbpA</name>
    <name evidence="1" type="ORF">EBO34_12095</name>
</gene>